<keyword evidence="5" id="KW-0274">FAD</keyword>
<evidence type="ECO:0000256" key="1">
    <source>
        <dbReference type="ARBA" id="ARBA00001974"/>
    </source>
</evidence>
<reference evidence="10" key="1">
    <citation type="submission" date="2017-12" db="EMBL/GenBank/DDBJ databases">
        <title>Genomic analysis of Paracoccus sp. CBA4604.</title>
        <authorList>
            <person name="Roh S.W."/>
            <person name="Kim J.Y."/>
            <person name="Kim J.S."/>
        </authorList>
    </citation>
    <scope>NUCLEOTIDE SEQUENCE [LARGE SCALE GENOMIC DNA]</scope>
    <source>
        <strain evidence="10">CBA4604</strain>
    </source>
</reference>
<dbReference type="GO" id="GO:0016705">
    <property type="term" value="F:oxidoreductase activity, acting on paired donors, with incorporation or reduction of molecular oxygen"/>
    <property type="evidence" value="ECO:0007669"/>
    <property type="project" value="InterPro"/>
</dbReference>
<dbReference type="Gene3D" id="3.50.50.60">
    <property type="entry name" value="FAD/NAD(P)-binding domain"/>
    <property type="match status" value="2"/>
</dbReference>
<dbReference type="EMBL" id="CP025583">
    <property type="protein sequence ID" value="AUM75686.1"/>
    <property type="molecule type" value="Genomic_DNA"/>
</dbReference>
<comment type="cofactor">
    <cofactor evidence="1">
        <name>FAD</name>
        <dbReference type="ChEBI" id="CHEBI:57692"/>
    </cofactor>
</comment>
<evidence type="ECO:0000256" key="2">
    <source>
        <dbReference type="ARBA" id="ARBA00004749"/>
    </source>
</evidence>
<evidence type="ECO:0000256" key="7">
    <source>
        <dbReference type="ARBA" id="ARBA00023033"/>
    </source>
</evidence>
<evidence type="ECO:0000256" key="3">
    <source>
        <dbReference type="ARBA" id="ARBA00005349"/>
    </source>
</evidence>
<dbReference type="OrthoDB" id="9796623at2"/>
<comment type="pathway">
    <text evidence="2">Cofactor biosynthesis; ubiquinone biosynthesis.</text>
</comment>
<keyword evidence="7" id="KW-0503">Monooxygenase</keyword>
<organism evidence="9 10">
    <name type="scientific">Paracoccus jeotgali</name>
    <dbReference type="NCBI Taxonomy" id="2065379"/>
    <lineage>
        <taxon>Bacteria</taxon>
        <taxon>Pseudomonadati</taxon>
        <taxon>Pseudomonadota</taxon>
        <taxon>Alphaproteobacteria</taxon>
        <taxon>Rhodobacterales</taxon>
        <taxon>Paracoccaceae</taxon>
        <taxon>Paracoccus</taxon>
    </lineage>
</organism>
<dbReference type="PANTHER" id="PTHR43876:SF7">
    <property type="entry name" value="UBIQUINONE BIOSYNTHESIS MONOOXYGENASE COQ6, MITOCHONDRIAL"/>
    <property type="match status" value="1"/>
</dbReference>
<dbReference type="GO" id="GO:0071949">
    <property type="term" value="F:FAD binding"/>
    <property type="evidence" value="ECO:0007669"/>
    <property type="project" value="InterPro"/>
</dbReference>
<dbReference type="InterPro" id="IPR051205">
    <property type="entry name" value="UbiH/COQ6_monooxygenase"/>
</dbReference>
<dbReference type="AlphaFoldDB" id="A0A2K9MKT6"/>
<dbReference type="UniPathway" id="UPA00232"/>
<evidence type="ECO:0000256" key="5">
    <source>
        <dbReference type="ARBA" id="ARBA00022827"/>
    </source>
</evidence>
<dbReference type="NCBIfam" id="TIGR01988">
    <property type="entry name" value="Ubi-OHases"/>
    <property type="match status" value="1"/>
</dbReference>
<protein>
    <submittedName>
        <fullName evidence="9">2-octaprenyl-6-methoxyphenyl hydroxylase</fullName>
    </submittedName>
</protein>
<evidence type="ECO:0000313" key="9">
    <source>
        <dbReference type="EMBL" id="AUM75686.1"/>
    </source>
</evidence>
<dbReference type="InterPro" id="IPR002938">
    <property type="entry name" value="FAD-bd"/>
</dbReference>
<dbReference type="InterPro" id="IPR036188">
    <property type="entry name" value="FAD/NAD-bd_sf"/>
</dbReference>
<comment type="similarity">
    <text evidence="3">Belongs to the UbiH/COQ6 family.</text>
</comment>
<keyword evidence="10" id="KW-1185">Reference proteome</keyword>
<dbReference type="Pfam" id="PF01494">
    <property type="entry name" value="FAD_binding_3"/>
    <property type="match status" value="1"/>
</dbReference>
<keyword evidence="6" id="KW-0560">Oxidoreductase</keyword>
<gene>
    <name evidence="9" type="ORF">CYR75_11625</name>
</gene>
<evidence type="ECO:0000256" key="6">
    <source>
        <dbReference type="ARBA" id="ARBA00023002"/>
    </source>
</evidence>
<dbReference type="InterPro" id="IPR010971">
    <property type="entry name" value="UbiH/COQ6"/>
</dbReference>
<dbReference type="GO" id="GO:0006744">
    <property type="term" value="P:ubiquinone biosynthetic process"/>
    <property type="evidence" value="ECO:0007669"/>
    <property type="project" value="UniProtKB-UniPathway"/>
</dbReference>
<accession>A0A2K9MKT6</accession>
<feature type="domain" description="FAD-binding" evidence="8">
    <location>
        <begin position="14"/>
        <end position="330"/>
    </location>
</feature>
<dbReference type="Proteomes" id="UP000234882">
    <property type="component" value="Chromosome"/>
</dbReference>
<evidence type="ECO:0000313" key="10">
    <source>
        <dbReference type="Proteomes" id="UP000234882"/>
    </source>
</evidence>
<dbReference type="NCBIfam" id="NF005691">
    <property type="entry name" value="PRK07494.1"/>
    <property type="match status" value="1"/>
</dbReference>
<dbReference type="PRINTS" id="PR00420">
    <property type="entry name" value="RNGMNOXGNASE"/>
</dbReference>
<proteinExistence type="inferred from homology"/>
<evidence type="ECO:0000259" key="8">
    <source>
        <dbReference type="Pfam" id="PF01494"/>
    </source>
</evidence>
<dbReference type="KEGG" id="paru:CYR75_11625"/>
<name>A0A2K9MKT6_9RHOB</name>
<dbReference type="SUPFAM" id="SSF51905">
    <property type="entry name" value="FAD/NAD(P)-binding domain"/>
    <property type="match status" value="1"/>
</dbReference>
<evidence type="ECO:0000256" key="4">
    <source>
        <dbReference type="ARBA" id="ARBA00022630"/>
    </source>
</evidence>
<sequence length="405" mass="43499">MTSDSTARRNAPEQTDVLVSGGGIAGLIAAAGFGADGHRVICVDPAPPITVEGAAGSDLRSTAFLHPSIRLLERAGLWQRLRPHATPLQIMRIIDAGGAEPVARLTREFDAADLSDEPFGWNLPNWLLRREIAARLDEMDNVSFRPGTATAGLTARSDAAIVTLSDGSRVSARLVVGADGRNSAIRQALGIGVRTIRYGQKALAFAVTHELPHHNVSTEIHRSGGPFTLVPLPDREGKPSSAVIWMELGPEVNRLMELPPEAFTEELNARSTGVLGRLTLATRLTAWPIISQIADRFTGPRTALVAEAAHVVPPIGAQGLNMSLADLTLLLDLSRDDPGSADSLNRFQRRRWPETRLRVAGIDALNRASMIAPRPLRDLRALGLGAIYGIAPVRRMMMKAGLNVT</sequence>
<dbReference type="PANTHER" id="PTHR43876">
    <property type="entry name" value="UBIQUINONE BIOSYNTHESIS MONOOXYGENASE COQ6, MITOCHONDRIAL"/>
    <property type="match status" value="1"/>
</dbReference>
<dbReference type="RefSeq" id="WP_101501024.1">
    <property type="nucleotide sequence ID" value="NZ_CP025583.1"/>
</dbReference>
<keyword evidence="4" id="KW-0285">Flavoprotein</keyword>
<dbReference type="GO" id="GO:0004497">
    <property type="term" value="F:monooxygenase activity"/>
    <property type="evidence" value="ECO:0007669"/>
    <property type="project" value="UniProtKB-KW"/>
</dbReference>